<sequence length="687" mass="79404">MSPAEINAVSINEIRESGQESIRDYFEQHIQSFYSLGRLYLTNQQQMEELFYQSIVKAQKKLPRFKSNDSFETWITTIFIHMCWEHSEDENKQVSAESKSGQSIFQALNQLEKYEKEALVLTYVKGLSKENAANLLQVSGEKLNEYLFSGIQSLRTELGYGTNFNGCKEYYPHYVAYLERTLERSSKIDLEVHVYHCRECQEDLATFQELMLMMTNIAEKIEEFQVPSDFMENVKARLAEKEKQSLEKNRRRLKITVSVAAVFALFISLGVFTGVFAKFYYSWTEDDLELRAFLQEGLGERLNLVAESEGVKITIKSAIADDFQTLVFYEIEDMNEDNQYLLDYYEGISVRSENAGVNHGSNPRYFNPELHSDLNKESKNVYHGKISLFPIKDDKGTMKLKITKIHKLQQAANYWETESKSGEWDFEIPLNKNPIIEYALDEEIEVEGIPLRIEKLTLAPTTTVLQYSVNQSQAEEVLDLVSFEYLEMNKRKAKGDLYGSFYSEVQEDVNWLTFEAHFDSLFGERAKEFSAQLGLVQLSYADNKNIELDPSVVYPQTVEYAGSTLSIDKVEVGGTTELIIRNNDWENGGYDSLQLHVIGEDGNDAVSMEMESEGIIVDKNGVEYHMNEELPVPYQEIEQPRHIQISQKVRLYNTEEEKYLRPKRLELYGYSVTKYLDEMVTVSLQED</sequence>
<gene>
    <name evidence="8" type="ORF">J27TS8_38020</name>
</gene>
<reference evidence="8" key="1">
    <citation type="submission" date="2021-03" db="EMBL/GenBank/DDBJ databases">
        <title>Antimicrobial resistance genes in bacteria isolated from Japanese honey, and their potential for conferring macrolide and lincosamide resistance in the American foulbrood pathogen Paenibacillus larvae.</title>
        <authorList>
            <person name="Okamoto M."/>
            <person name="Kumagai M."/>
            <person name="Kanamori H."/>
            <person name="Takamatsu D."/>
        </authorList>
    </citation>
    <scope>NUCLEOTIDE SEQUENCE</scope>
    <source>
        <strain evidence="8">J27TS8</strain>
    </source>
</reference>
<accession>A0A919WLI4</accession>
<comment type="caution">
    <text evidence="8">The sequence shown here is derived from an EMBL/GenBank/DDBJ whole genome shotgun (WGS) entry which is preliminary data.</text>
</comment>
<dbReference type="Proteomes" id="UP000682111">
    <property type="component" value="Unassembled WGS sequence"/>
</dbReference>
<keyword evidence="6" id="KW-1133">Transmembrane helix</keyword>
<keyword evidence="4" id="KW-0238">DNA-binding</keyword>
<dbReference type="AlphaFoldDB" id="A0A919WLI4"/>
<dbReference type="GO" id="GO:0016987">
    <property type="term" value="F:sigma factor activity"/>
    <property type="evidence" value="ECO:0007669"/>
    <property type="project" value="UniProtKB-KW"/>
</dbReference>
<evidence type="ECO:0000256" key="6">
    <source>
        <dbReference type="SAM" id="Phobius"/>
    </source>
</evidence>
<evidence type="ECO:0000259" key="7">
    <source>
        <dbReference type="Pfam" id="PF13786"/>
    </source>
</evidence>
<feature type="transmembrane region" description="Helical" evidence="6">
    <location>
        <begin position="255"/>
        <end position="281"/>
    </location>
</feature>
<dbReference type="Gene3D" id="1.10.10.10">
    <property type="entry name" value="Winged helix-like DNA-binding domain superfamily/Winged helix DNA-binding domain"/>
    <property type="match status" value="1"/>
</dbReference>
<evidence type="ECO:0000256" key="1">
    <source>
        <dbReference type="ARBA" id="ARBA00010641"/>
    </source>
</evidence>
<evidence type="ECO:0000256" key="2">
    <source>
        <dbReference type="ARBA" id="ARBA00023015"/>
    </source>
</evidence>
<dbReference type="EMBL" id="BORC01000008">
    <property type="protein sequence ID" value="GIN63809.1"/>
    <property type="molecule type" value="Genomic_DNA"/>
</dbReference>
<dbReference type="RefSeq" id="WP_095309718.1">
    <property type="nucleotide sequence ID" value="NZ_BORC01000008.1"/>
</dbReference>
<dbReference type="Pfam" id="PF13786">
    <property type="entry name" value="DUF4179"/>
    <property type="match status" value="1"/>
</dbReference>
<keyword evidence="6" id="KW-0812">Transmembrane</keyword>
<dbReference type="InterPro" id="IPR025436">
    <property type="entry name" value="DUF4179"/>
</dbReference>
<dbReference type="Gene3D" id="1.10.1740.10">
    <property type="match status" value="1"/>
</dbReference>
<protein>
    <recommendedName>
        <fullName evidence="7">DUF4179 domain-containing protein</fullName>
    </recommendedName>
</protein>
<dbReference type="InterPro" id="IPR013325">
    <property type="entry name" value="RNA_pol_sigma_r2"/>
</dbReference>
<dbReference type="SUPFAM" id="SSF88659">
    <property type="entry name" value="Sigma3 and sigma4 domains of RNA polymerase sigma factors"/>
    <property type="match status" value="1"/>
</dbReference>
<organism evidence="8 9">
    <name type="scientific">Robertmurraya siralis</name>
    <dbReference type="NCBI Taxonomy" id="77777"/>
    <lineage>
        <taxon>Bacteria</taxon>
        <taxon>Bacillati</taxon>
        <taxon>Bacillota</taxon>
        <taxon>Bacilli</taxon>
        <taxon>Bacillales</taxon>
        <taxon>Bacillaceae</taxon>
        <taxon>Robertmurraya</taxon>
    </lineage>
</organism>
<feature type="domain" description="DUF4179" evidence="7">
    <location>
        <begin position="248"/>
        <end position="333"/>
    </location>
</feature>
<dbReference type="SUPFAM" id="SSF88946">
    <property type="entry name" value="Sigma2 domain of RNA polymerase sigma factors"/>
    <property type="match status" value="1"/>
</dbReference>
<dbReference type="PANTHER" id="PTHR43133:SF8">
    <property type="entry name" value="RNA POLYMERASE SIGMA FACTOR HI_1459-RELATED"/>
    <property type="match status" value="1"/>
</dbReference>
<name>A0A919WLI4_9BACI</name>
<keyword evidence="3" id="KW-0731">Sigma factor</keyword>
<dbReference type="InterPro" id="IPR039425">
    <property type="entry name" value="RNA_pol_sigma-70-like"/>
</dbReference>
<evidence type="ECO:0000256" key="3">
    <source>
        <dbReference type="ARBA" id="ARBA00023082"/>
    </source>
</evidence>
<keyword evidence="2" id="KW-0805">Transcription regulation</keyword>
<dbReference type="GO" id="GO:0006352">
    <property type="term" value="P:DNA-templated transcription initiation"/>
    <property type="evidence" value="ECO:0007669"/>
    <property type="project" value="InterPro"/>
</dbReference>
<keyword evidence="6" id="KW-0472">Membrane</keyword>
<comment type="similarity">
    <text evidence="1">Belongs to the sigma-70 factor family. ECF subfamily.</text>
</comment>
<dbReference type="PANTHER" id="PTHR43133">
    <property type="entry name" value="RNA POLYMERASE ECF-TYPE SIGMA FACTO"/>
    <property type="match status" value="1"/>
</dbReference>
<keyword evidence="9" id="KW-1185">Reference proteome</keyword>
<keyword evidence="5" id="KW-0804">Transcription</keyword>
<dbReference type="InterPro" id="IPR013324">
    <property type="entry name" value="RNA_pol_sigma_r3/r4-like"/>
</dbReference>
<dbReference type="GO" id="GO:0003677">
    <property type="term" value="F:DNA binding"/>
    <property type="evidence" value="ECO:0007669"/>
    <property type="project" value="UniProtKB-KW"/>
</dbReference>
<evidence type="ECO:0000256" key="4">
    <source>
        <dbReference type="ARBA" id="ARBA00023125"/>
    </source>
</evidence>
<evidence type="ECO:0000313" key="9">
    <source>
        <dbReference type="Proteomes" id="UP000682111"/>
    </source>
</evidence>
<proteinExistence type="inferred from homology"/>
<dbReference type="InterPro" id="IPR036388">
    <property type="entry name" value="WH-like_DNA-bd_sf"/>
</dbReference>
<evidence type="ECO:0000256" key="5">
    <source>
        <dbReference type="ARBA" id="ARBA00023163"/>
    </source>
</evidence>
<dbReference type="Gene3D" id="2.60.40.1630">
    <property type="entry name" value="bacillus anthracis domain"/>
    <property type="match status" value="1"/>
</dbReference>
<evidence type="ECO:0000313" key="8">
    <source>
        <dbReference type="EMBL" id="GIN63809.1"/>
    </source>
</evidence>